<dbReference type="EC" id="2.3.1.51" evidence="9"/>
<protein>
    <submittedName>
        <fullName evidence="9">1-acyl-sn-glycerol-3-phosphate acyltransferase</fullName>
        <ecNumber evidence="9">2.3.1.51</ecNumber>
    </submittedName>
</protein>
<dbReference type="GO" id="GO:0006629">
    <property type="term" value="P:lipid metabolic process"/>
    <property type="evidence" value="ECO:0007669"/>
    <property type="project" value="UniProtKB-KW"/>
</dbReference>
<organism evidence="9 10">
    <name type="scientific">Sphingomonas endophytica</name>
    <dbReference type="NCBI Taxonomy" id="869719"/>
    <lineage>
        <taxon>Bacteria</taxon>
        <taxon>Pseudomonadati</taxon>
        <taxon>Pseudomonadota</taxon>
        <taxon>Alphaproteobacteria</taxon>
        <taxon>Sphingomonadales</taxon>
        <taxon>Sphingomonadaceae</taxon>
        <taxon>Sphingomonas</taxon>
    </lineage>
</organism>
<reference evidence="9 10" key="2">
    <citation type="submission" date="2020-08" db="EMBL/GenBank/DDBJ databases">
        <authorList>
            <person name="Partida-Martinez L."/>
            <person name="Huntemann M."/>
            <person name="Clum A."/>
            <person name="Wang J."/>
            <person name="Palaniappan K."/>
            <person name="Ritter S."/>
            <person name="Chen I.-M."/>
            <person name="Stamatis D."/>
            <person name="Reddy T."/>
            <person name="O'Malley R."/>
            <person name="Daum C."/>
            <person name="Shapiro N."/>
            <person name="Ivanova N."/>
            <person name="Kyrpides N."/>
            <person name="Woyke T."/>
        </authorList>
    </citation>
    <scope>NUCLEOTIDE SEQUENCE [LARGE SCALE GENOMIC DNA]</scope>
    <source>
        <strain evidence="9 10">AS3.13</strain>
    </source>
</reference>
<keyword evidence="6" id="KW-0472">Membrane</keyword>
<evidence type="ECO:0000256" key="5">
    <source>
        <dbReference type="ARBA" id="ARBA00023098"/>
    </source>
</evidence>
<dbReference type="GO" id="GO:0003841">
    <property type="term" value="F:1-acylglycerol-3-phosphate O-acyltransferase activity"/>
    <property type="evidence" value="ECO:0007669"/>
    <property type="project" value="UniProtKB-EC"/>
</dbReference>
<dbReference type="Pfam" id="PF01553">
    <property type="entry name" value="Acyltransferase"/>
    <property type="match status" value="1"/>
</dbReference>
<accession>A0A7X0MQS0</accession>
<evidence type="ECO:0000313" key="10">
    <source>
        <dbReference type="Proteomes" id="UP000522313"/>
    </source>
</evidence>
<evidence type="ECO:0000313" key="9">
    <source>
        <dbReference type="EMBL" id="MBB6506435.1"/>
    </source>
</evidence>
<comment type="subcellular location">
    <subcellularLocation>
        <location evidence="1">Membrane</location>
    </subcellularLocation>
</comment>
<dbReference type="PANTHER" id="PTHR23063:SF52">
    <property type="entry name" value="LYSOPHOSPHATIDYLCHOLINE ACYLTRANSFERASE"/>
    <property type="match status" value="1"/>
</dbReference>
<evidence type="ECO:0000256" key="7">
    <source>
        <dbReference type="ARBA" id="ARBA00023315"/>
    </source>
</evidence>
<dbReference type="InterPro" id="IPR002123">
    <property type="entry name" value="Plipid/glycerol_acylTrfase"/>
</dbReference>
<dbReference type="AlphaFoldDB" id="A0A7X0MQS0"/>
<dbReference type="PANTHER" id="PTHR23063">
    <property type="entry name" value="PHOSPHOLIPID ACYLTRANSFERASE"/>
    <property type="match status" value="1"/>
</dbReference>
<evidence type="ECO:0000259" key="8">
    <source>
        <dbReference type="SMART" id="SM00563"/>
    </source>
</evidence>
<keyword evidence="7 9" id="KW-0012">Acyltransferase</keyword>
<evidence type="ECO:0000256" key="3">
    <source>
        <dbReference type="ARBA" id="ARBA00022692"/>
    </source>
</evidence>
<evidence type="ECO:0000256" key="2">
    <source>
        <dbReference type="ARBA" id="ARBA00022679"/>
    </source>
</evidence>
<evidence type="ECO:0000256" key="4">
    <source>
        <dbReference type="ARBA" id="ARBA00022989"/>
    </source>
</evidence>
<reference evidence="9 10" key="1">
    <citation type="submission" date="2020-08" db="EMBL/GenBank/DDBJ databases">
        <title>The Agave Microbiome: Exploring the role of microbial communities in plant adaptations to desert environments.</title>
        <authorList>
            <person name="Partida-Martinez L.P."/>
        </authorList>
    </citation>
    <scope>NUCLEOTIDE SEQUENCE [LARGE SCALE GENOMIC DNA]</scope>
    <source>
        <strain evidence="9 10">AS3.13</strain>
    </source>
</reference>
<keyword evidence="4" id="KW-1133">Transmembrane helix</keyword>
<comment type="caution">
    <text evidence="9">The sequence shown here is derived from an EMBL/GenBank/DDBJ whole genome shotgun (WGS) entry which is preliminary data.</text>
</comment>
<dbReference type="Proteomes" id="UP000522313">
    <property type="component" value="Unassembled WGS sequence"/>
</dbReference>
<keyword evidence="5" id="KW-0443">Lipid metabolism</keyword>
<evidence type="ECO:0000256" key="1">
    <source>
        <dbReference type="ARBA" id="ARBA00004370"/>
    </source>
</evidence>
<sequence length="237" mass="25439">MRLNARGWARLVALAAALLVALLLHGTWRLFRLRSPWPRRFLGWVARIVGARVRVVGTPLRRDAVLLANHVTWIDILALAGASGAAFVAKAELRDAPLVGWLCTLNNTLFVRRGDRMGIDAQVAALRDQLAGPQPVAIFPEGTTGDGVTLGPFKAGLLAALAPPPPGVRVQPVRIDYGAATPDVAWVGAEDGARHAKRVLNRRGTFVATLHFLTPFVPEGDRKAIAAAARAQIEAAW</sequence>
<keyword evidence="3" id="KW-0812">Transmembrane</keyword>
<dbReference type="SMART" id="SM00563">
    <property type="entry name" value="PlsC"/>
    <property type="match status" value="1"/>
</dbReference>
<evidence type="ECO:0000256" key="6">
    <source>
        <dbReference type="ARBA" id="ARBA00023136"/>
    </source>
</evidence>
<dbReference type="RefSeq" id="WP_184508112.1">
    <property type="nucleotide sequence ID" value="NZ_JACHBT010000023.1"/>
</dbReference>
<feature type="domain" description="Phospholipid/glycerol acyltransferase" evidence="8">
    <location>
        <begin position="64"/>
        <end position="178"/>
    </location>
</feature>
<gene>
    <name evidence="9" type="ORF">F4693_003438</name>
</gene>
<dbReference type="CDD" id="cd07989">
    <property type="entry name" value="LPLAT_AGPAT-like"/>
    <property type="match status" value="1"/>
</dbReference>
<proteinExistence type="predicted"/>
<keyword evidence="2 9" id="KW-0808">Transferase</keyword>
<dbReference type="EMBL" id="JACHBT010000023">
    <property type="protein sequence ID" value="MBB6506435.1"/>
    <property type="molecule type" value="Genomic_DNA"/>
</dbReference>
<dbReference type="SUPFAM" id="SSF69593">
    <property type="entry name" value="Glycerol-3-phosphate (1)-acyltransferase"/>
    <property type="match status" value="1"/>
</dbReference>
<name>A0A7X0MQS0_9SPHN</name>
<dbReference type="GO" id="GO:0016020">
    <property type="term" value="C:membrane"/>
    <property type="evidence" value="ECO:0007669"/>
    <property type="project" value="UniProtKB-SubCell"/>
</dbReference>